<protein>
    <recommendedName>
        <fullName evidence="4">Serine protease</fullName>
    </recommendedName>
</protein>
<evidence type="ECO:0000256" key="1">
    <source>
        <dbReference type="SAM" id="SignalP"/>
    </source>
</evidence>
<dbReference type="InterPro" id="IPR009003">
    <property type="entry name" value="Peptidase_S1_PA"/>
</dbReference>
<dbReference type="Pfam" id="PF13365">
    <property type="entry name" value="Trypsin_2"/>
    <property type="match status" value="1"/>
</dbReference>
<sequence>MKRLALRIAAAVLTSGSAANAFAQWQAPPAPERPAPTVIPTISVKPVVTEVPTVPPAVATQVVQEARSSDVREALKQQDLSLKKEQAALLRAPQTPLIAAKVDGIAKARMNIASANNLLIGGAPDAEEVLTDQLETILAIMRPVYGFCSGAPWVDEQTVGWATWRDAVRPISSRIAAVARSVGVIFMYDDAQSTIARVGATVFVVGKSHVVTNRHVLKDYAYRDSSGKWVMNDDKQILSVSFPYEYRKCDARTTPRDVRIIGIESVGDADDDTADFAILRTEDNALPPPPPLADVYDLDDGARVAVIGYPARPVNCEAKLRPGEECANLTDPQIDALFALPNHSTTFPAERFAPGFTIPSPKLDDMLFTYDSSTWKGNSGSPVIRLSDGKIVGLHSGGKSRNKGKQMEGIYNNGIKIERVRKALADAGITQ</sequence>
<dbReference type="KEGG" id="pfg:AB870_08820"/>
<gene>
    <name evidence="2" type="ORF">AB870_08820</name>
</gene>
<evidence type="ECO:0000313" key="3">
    <source>
        <dbReference type="Proteomes" id="UP000035651"/>
    </source>
</evidence>
<dbReference type="RefSeq" id="WP_047906084.1">
    <property type="nucleotide sequence ID" value="NZ_CP011807.3"/>
</dbReference>
<reference evidence="2" key="1">
    <citation type="submission" date="2016-06" db="EMBL/GenBank/DDBJ databases">
        <title>Complete Genome Sequence of Pandoraea faecigallinarum DSM-23572.</title>
        <authorList>
            <person name="Yong D."/>
            <person name="Ee R."/>
            <person name="Lim Y.-L."/>
            <person name="Yin W.-F."/>
            <person name="Chan K.-G."/>
        </authorList>
    </citation>
    <scope>NUCLEOTIDE SEQUENCE</scope>
    <source>
        <strain evidence="2">DSM 23572</strain>
    </source>
</reference>
<dbReference type="EMBL" id="CP011807">
    <property type="protein sequence ID" value="AKM30189.1"/>
    <property type="molecule type" value="Genomic_DNA"/>
</dbReference>
<dbReference type="Proteomes" id="UP000035651">
    <property type="component" value="Chromosome"/>
</dbReference>
<organism evidence="2 3">
    <name type="scientific">Pandoraea faecigallinarum</name>
    <dbReference type="NCBI Taxonomy" id="656179"/>
    <lineage>
        <taxon>Bacteria</taxon>
        <taxon>Pseudomonadati</taxon>
        <taxon>Pseudomonadota</taxon>
        <taxon>Betaproteobacteria</taxon>
        <taxon>Burkholderiales</taxon>
        <taxon>Burkholderiaceae</taxon>
        <taxon>Pandoraea</taxon>
    </lineage>
</organism>
<name>A0A0H3WPW4_9BURK</name>
<keyword evidence="3" id="KW-1185">Reference proteome</keyword>
<feature type="chain" id="PRO_5005203864" description="Serine protease" evidence="1">
    <location>
        <begin position="24"/>
        <end position="431"/>
    </location>
</feature>
<dbReference type="STRING" id="656179.AB870_08820"/>
<dbReference type="SUPFAM" id="SSF50494">
    <property type="entry name" value="Trypsin-like serine proteases"/>
    <property type="match status" value="1"/>
</dbReference>
<evidence type="ECO:0008006" key="4">
    <source>
        <dbReference type="Google" id="ProtNLM"/>
    </source>
</evidence>
<dbReference type="OrthoDB" id="9770276at2"/>
<accession>A0A0H3WPW4</accession>
<keyword evidence="1" id="KW-0732">Signal</keyword>
<proteinExistence type="predicted"/>
<dbReference type="PANTHER" id="PTHR14389:SF3">
    <property type="entry name" value="PROTEIN FAM111A-LIKE"/>
    <property type="match status" value="1"/>
</dbReference>
<dbReference type="PATRIC" id="fig|656179.3.peg.1884"/>
<evidence type="ECO:0000313" key="2">
    <source>
        <dbReference type="EMBL" id="AKM30189.1"/>
    </source>
</evidence>
<feature type="signal peptide" evidence="1">
    <location>
        <begin position="1"/>
        <end position="23"/>
    </location>
</feature>
<dbReference type="Gene3D" id="2.40.10.10">
    <property type="entry name" value="Trypsin-like serine proteases"/>
    <property type="match status" value="2"/>
</dbReference>
<dbReference type="InterPro" id="IPR043504">
    <property type="entry name" value="Peptidase_S1_PA_chymotrypsin"/>
</dbReference>
<dbReference type="PANTHER" id="PTHR14389">
    <property type="entry name" value="SI:CH1073-475A24.1"/>
    <property type="match status" value="1"/>
</dbReference>
<dbReference type="AlphaFoldDB" id="A0A0H3WPW4"/>